<dbReference type="Pfam" id="PF01261">
    <property type="entry name" value="AP_endonuc_2"/>
    <property type="match status" value="1"/>
</dbReference>
<dbReference type="PANTHER" id="PTHR12110">
    <property type="entry name" value="HYDROXYPYRUVATE ISOMERASE"/>
    <property type="match status" value="1"/>
</dbReference>
<dbReference type="PANTHER" id="PTHR12110:SF21">
    <property type="entry name" value="XYLOSE ISOMERASE-LIKE TIM BARREL DOMAIN-CONTAINING PROTEIN"/>
    <property type="match status" value="1"/>
</dbReference>
<gene>
    <name evidence="2" type="ORF">CBM2607_MP20186</name>
</gene>
<dbReference type="InterPro" id="IPR050312">
    <property type="entry name" value="IolE/XylAMocC-like"/>
</dbReference>
<sequence>MMAHNLGKSKLPRLTAMTLLSAPLRKSIATVTLSGSLPQKLQAAADAGFDGVEIFEDDLLQFPGTPAEIRRMACDLGLQILLYQPLRDVEAMPGGLSAAELARAQRKFDAMEQLGVGLALVCSNVQGAALDDPARAADDLRVLADAAARRGLRLGYEALAWGRHVRRWRQAWDIVERAAHPALGLMLDSFHTLALGDTLHGLDTVPAERIFFVQLADAPRLSLDVRTWSRHHRNFPGQGDLPVVGFTRAVLGAGYRGPLSLEVFNDAFRAAPPLPVAQDGRRSLEWLEAVTNGGPLAPAARAGGTALAAR</sequence>
<dbReference type="EMBL" id="LT984807">
    <property type="protein sequence ID" value="SPD59534.1"/>
    <property type="molecule type" value="Genomic_DNA"/>
</dbReference>
<dbReference type="InterPro" id="IPR013022">
    <property type="entry name" value="Xyl_isomerase-like_TIM-brl"/>
</dbReference>
<feature type="domain" description="Xylose isomerase-like TIM barrel" evidence="1">
    <location>
        <begin position="41"/>
        <end position="288"/>
    </location>
</feature>
<evidence type="ECO:0000313" key="3">
    <source>
        <dbReference type="Proteomes" id="UP000255168"/>
    </source>
</evidence>
<protein>
    <submittedName>
        <fullName evidence="2">3-keto-5-aminohexanoate cleavage protein</fullName>
    </submittedName>
</protein>
<geneLocation type="plasmid" evidence="3">
    <name>ii</name>
</geneLocation>
<evidence type="ECO:0000259" key="1">
    <source>
        <dbReference type="Pfam" id="PF01261"/>
    </source>
</evidence>
<name>A0A375HRQ8_9BURK</name>
<accession>A0A375HRQ8</accession>
<dbReference type="Proteomes" id="UP000255168">
    <property type="component" value="Plasmid II"/>
</dbReference>
<proteinExistence type="predicted"/>
<dbReference type="SUPFAM" id="SSF51658">
    <property type="entry name" value="Xylose isomerase-like"/>
    <property type="match status" value="1"/>
</dbReference>
<keyword evidence="2" id="KW-0614">Plasmid</keyword>
<dbReference type="InterPro" id="IPR036237">
    <property type="entry name" value="Xyl_isomerase-like_sf"/>
</dbReference>
<dbReference type="AlphaFoldDB" id="A0A375HRQ8"/>
<evidence type="ECO:0000313" key="2">
    <source>
        <dbReference type="EMBL" id="SPD59534.1"/>
    </source>
</evidence>
<reference evidence="2 3" key="1">
    <citation type="submission" date="2018-01" db="EMBL/GenBank/DDBJ databases">
        <authorList>
            <person name="Clerissi C."/>
        </authorList>
    </citation>
    <scope>NUCLEOTIDE SEQUENCE [LARGE SCALE GENOMIC DNA]</scope>
    <source>
        <strain evidence="2">Cupriavidus taiwanensis STM 6160</strain>
        <plasmid evidence="3">ii</plasmid>
    </source>
</reference>
<dbReference type="Gene3D" id="3.20.20.150">
    <property type="entry name" value="Divalent-metal-dependent TIM barrel enzymes"/>
    <property type="match status" value="1"/>
</dbReference>
<organism evidence="2 3">
    <name type="scientific">Cupriavidus neocaledonicus</name>
    <dbReference type="NCBI Taxonomy" id="1040979"/>
    <lineage>
        <taxon>Bacteria</taxon>
        <taxon>Pseudomonadati</taxon>
        <taxon>Pseudomonadota</taxon>
        <taxon>Betaproteobacteria</taxon>
        <taxon>Burkholderiales</taxon>
        <taxon>Burkholderiaceae</taxon>
        <taxon>Cupriavidus</taxon>
    </lineage>
</organism>